<dbReference type="Pfam" id="PF12675">
    <property type="entry name" value="DUF3795"/>
    <property type="match status" value="1"/>
</dbReference>
<evidence type="ECO:0000313" key="2">
    <source>
        <dbReference type="Proteomes" id="UP000824633"/>
    </source>
</evidence>
<dbReference type="InterPro" id="IPR024227">
    <property type="entry name" value="DUF3795"/>
</dbReference>
<reference evidence="2" key="1">
    <citation type="submission" date="2021-07" db="EMBL/GenBank/DDBJ databases">
        <title>Complete genome sequencing of a Clostridium isolate.</title>
        <authorList>
            <person name="Ueki A."/>
            <person name="Tonouchi A."/>
        </authorList>
    </citation>
    <scope>NUCLEOTIDE SEQUENCE [LARGE SCALE GENOMIC DNA]</scope>
    <source>
        <strain evidence="2">C5S11</strain>
    </source>
</reference>
<gene>
    <name evidence="1" type="ORF">psyc5s11_52730</name>
</gene>
<name>A0ABM7TDS9_9CLOT</name>
<dbReference type="RefSeq" id="WP_224035407.1">
    <property type="nucleotide sequence ID" value="NZ_AP024849.1"/>
</dbReference>
<accession>A0ABM7TDS9</accession>
<evidence type="ECO:0008006" key="3">
    <source>
        <dbReference type="Google" id="ProtNLM"/>
    </source>
</evidence>
<keyword evidence="2" id="KW-1185">Reference proteome</keyword>
<protein>
    <recommendedName>
        <fullName evidence="3">DUF3795 domain-containing protein</fullName>
    </recommendedName>
</protein>
<evidence type="ECO:0000313" key="1">
    <source>
        <dbReference type="EMBL" id="BCZ49206.1"/>
    </source>
</evidence>
<dbReference type="EMBL" id="AP024849">
    <property type="protein sequence ID" value="BCZ49206.1"/>
    <property type="molecule type" value="Genomic_DNA"/>
</dbReference>
<proteinExistence type="predicted"/>
<dbReference type="Proteomes" id="UP000824633">
    <property type="component" value="Chromosome"/>
</dbReference>
<organism evidence="1 2">
    <name type="scientific">Clostridium gelidum</name>
    <dbReference type="NCBI Taxonomy" id="704125"/>
    <lineage>
        <taxon>Bacteria</taxon>
        <taxon>Bacillati</taxon>
        <taxon>Bacillota</taxon>
        <taxon>Clostridia</taxon>
        <taxon>Eubacteriales</taxon>
        <taxon>Clostridiaceae</taxon>
        <taxon>Clostridium</taxon>
    </lineage>
</organism>
<sequence length="133" mass="15259">MDINEVSKSIGYCGLVCKLCHLADKCDGCKSNKNCCGKHLSEEGCYQYNCCVDKNINGCWDCEDFPCNKDMFSNTHDIRIRAFVRCIKEEGTTKLAEYLIRNQENGILYGHNKEYDNLENEEIVLKLLRTGQK</sequence>